<organism evidence="1 2">
    <name type="scientific">Thioclava kandeliae</name>
    <dbReference type="NCBI Taxonomy" id="3070818"/>
    <lineage>
        <taxon>Bacteria</taxon>
        <taxon>Pseudomonadati</taxon>
        <taxon>Pseudomonadota</taxon>
        <taxon>Alphaproteobacteria</taxon>
        <taxon>Rhodobacterales</taxon>
        <taxon>Paracoccaceae</taxon>
        <taxon>Thioclava</taxon>
    </lineage>
</organism>
<dbReference type="RefSeq" id="WP_350939139.1">
    <property type="nucleotide sequence ID" value="NZ_JAYWLC010000031.1"/>
</dbReference>
<dbReference type="SUPFAM" id="SSF52540">
    <property type="entry name" value="P-loop containing nucleoside triphosphate hydrolases"/>
    <property type="match status" value="1"/>
</dbReference>
<dbReference type="EMBL" id="JAYWLC010000031">
    <property type="protein sequence ID" value="MER5173829.1"/>
    <property type="molecule type" value="Genomic_DNA"/>
</dbReference>
<accession>A0ABV1SLQ3</accession>
<evidence type="ECO:0000313" key="1">
    <source>
        <dbReference type="EMBL" id="MER5173829.1"/>
    </source>
</evidence>
<reference evidence="1 2" key="1">
    <citation type="submission" date="2024-06" db="EMBL/GenBank/DDBJ databases">
        <title>Thioclava kandeliae sp. nov. from a rhizosphere soil sample of Kandelia candel in a mangrove.</title>
        <authorList>
            <person name="Mu T."/>
        </authorList>
    </citation>
    <scope>NUCLEOTIDE SEQUENCE [LARGE SCALE GENOMIC DNA]</scope>
    <source>
        <strain evidence="1 2">CPCC 100088</strain>
    </source>
</reference>
<proteinExistence type="predicted"/>
<evidence type="ECO:0008006" key="3">
    <source>
        <dbReference type="Google" id="ProtNLM"/>
    </source>
</evidence>
<name>A0ABV1SLQ3_9RHOB</name>
<gene>
    <name evidence="1" type="ORF">VSX56_18900</name>
</gene>
<protein>
    <recommendedName>
        <fullName evidence="3">ATP-binding protein</fullName>
    </recommendedName>
</protein>
<evidence type="ECO:0000313" key="2">
    <source>
        <dbReference type="Proteomes" id="UP001438953"/>
    </source>
</evidence>
<sequence length="2147" mass="240417">MSSDLDFGGARGSNTGDVYHELWAVRSALKLLDSTSKLEAVTVEGVPSADGSGHQWDGVDCTLLYGGTSIQTADRVTIQQLKYSASEPTTSWSPSRACYGPSSIDPSSSLMRGLGNAFRETVKLREGRPISEISVELVTNQPVSDLVVSAINRAKNDGVPKSFKTKWQSGGDKLHRLVQASGLSPKEFQDFSMCLKFVSQTNSRFLLEEKMLMEVSAWTESEFAEVALRLRNFIRNKMMMPETAGEIINKESVLLQFGVSEIRALFPCPAKVKPVTDLVPREITKELCNCILDSDQRILLHGSGGVGKSTIIQEFQGLLPEGSEVIVFDCYGAGSYMDASAMRHRPRDAFVQLANELANRLNIPAFLEPRSGLDFARAFHRRLLLASEALSKVRPEARLVIVVDAADNSVSAANARVPKEESFVAELISFEDLPKNVALVISARTGRRDDLQLPSSFKPFELPPFSRPETAEFVAHFWEAPEEWVDDFHRLTNGIPRVQNYAFGKTSSNPSEALDPLRPNGKTLEVIFHEQFDEAVKKAGGATKVEEACAALAVLPRPIPVGEIAHVLNLSGAQVLDICSDLEPGIRVSENTISFADEDFEHFAVVKGQKSILGVRSKVAQRMLAHYRNSEYAALNVVPLLLKAEMGAELLELVESEPEPLASNVRDPVLRMEIRNQRLTNAISVCRSACNLGQAVRFVLIGAEALETDDATRKILTDFPNLTARFTGPTGSRLILGDPDQVEQHGPLLLSVLSMEAELGNLSQAREVRRRISAWFKVREDALREHEEQFGHASGWSIGPEDMANALVARALEEGAQSAIQLFRHWPIGFATSVSRIAIRRLVADQRFEVLQDIGNRLSPLLAPFILVPLRLAGQPVNLKKLAQGLRLLSRRYPISAKTLDDLGNSSSLKRAISEVLLNGAEVLAAHNTDLELVKAITTPLSIASARRIDKLYDHQTRLLDGILRSYCLQELLVSGSIDHKNMLVEPPEVATGRGAKTKRIESDSERRLRSVVEHVAPFYSRRAEYLIHRASDISSEECLAALLKSFSRDTWRFDQNYRTLKLRSVMAEGLVVLVAANIPIKPLSKFSFETLKGFWPQGETSVRNLFSSLTAFGSLHDELLDRTTDAVNSLAKQRMGAREKSEALANFAELIAPVSSDDANVIFQKAIAVAHELDSEAIDQIRFLHTLVLNQDDYPSLDRKNYASMAAEFFVDAGIRLENVEHFPWNEAMESIAALHFPTALACSARWDDSGYVSSYETLEPALHFGIDRGVLDSVQAAALLKLVERPSARTISALLDKANGLQASNRRKLVEEFARDLAIGAIDDSTETELLLLSQEGSVWLERLRRINHLKSSLEGQPEEAGVKRRKQARQESVLEKKRWDQETLSQAEVLHSVAEELLRETRANEEYISLSGVLHHASQQVQVGNRTKFLSALVEIIVEYDEQQLVDILFRSIKAWHSQFSVEAWCETRLPQFIGDAFPYLVSRYAGDAGRLEEALVLAKLKAKAAEEIILEGLERHGLSLSTHQIFGLVQRLAKFLDDSESSSLLSWYLDRLVDQIAPQDKEKIDQRAVPDSITNAIAHFVVAYLSDVDLRLRWKAAHAGRRLARLGHGEELKAILELYERAEDNIFRAAEKPYYWLAARLWMMIMFDRICLETPSTVEHGGEHLYQIALDSSFPHILIRDFAADACRKLHAADVFHFDDSQLADLASVNSGIATTGADTVPTGSYDFFKVDRNKERFHFDAMDTLRYWYAPWLRVFEGATTENFLNSAEKWIVDEWGVIDEKPYGFREPRENRFSEREYHLSSTSHGSLPTLERYRSHLEWNAKWCAAGEFLAQRPLKKSEYSDADEFSELRYQISHGKLTKPPYWLADFVTSRPLEIHHWSKSFADAAEWVEEIDEAEFLRELFPETEPGWIVVDQYTDTRSERWELNAKISTGLVSPRTAVSLVRALQTCPNDFDFYICPEGHDLEIDEENFKLKGWIHLNDGDRRFDDKDPLQLGVGRPSHLPGLSAIKYFGLQEVLEDGLKWIHPSSGGTIFRLEMWGDKGADERNRYLGDSVVSSGHRLLMSKTALGKFLDDQKLELIADIGITKRDKSQSKQIGIEETKGAATYNRLLLLERSGQLKGAEQSFGSWRKNRKGAGTD</sequence>
<dbReference type="Proteomes" id="UP001438953">
    <property type="component" value="Unassembled WGS sequence"/>
</dbReference>
<dbReference type="InterPro" id="IPR027417">
    <property type="entry name" value="P-loop_NTPase"/>
</dbReference>
<keyword evidence="2" id="KW-1185">Reference proteome</keyword>
<dbReference type="Gene3D" id="3.40.50.300">
    <property type="entry name" value="P-loop containing nucleotide triphosphate hydrolases"/>
    <property type="match status" value="1"/>
</dbReference>
<comment type="caution">
    <text evidence="1">The sequence shown here is derived from an EMBL/GenBank/DDBJ whole genome shotgun (WGS) entry which is preliminary data.</text>
</comment>